<proteinExistence type="predicted"/>
<keyword evidence="2" id="KW-1185">Reference proteome</keyword>
<dbReference type="AlphaFoldDB" id="A0AAV7NJW8"/>
<dbReference type="Proteomes" id="UP001066276">
    <property type="component" value="Chromosome 8"/>
</dbReference>
<comment type="caution">
    <text evidence="1">The sequence shown here is derived from an EMBL/GenBank/DDBJ whole genome shotgun (WGS) entry which is preliminary data.</text>
</comment>
<gene>
    <name evidence="1" type="ORF">NDU88_004517</name>
</gene>
<organism evidence="1 2">
    <name type="scientific">Pleurodeles waltl</name>
    <name type="common">Iberian ribbed newt</name>
    <dbReference type="NCBI Taxonomy" id="8319"/>
    <lineage>
        <taxon>Eukaryota</taxon>
        <taxon>Metazoa</taxon>
        <taxon>Chordata</taxon>
        <taxon>Craniata</taxon>
        <taxon>Vertebrata</taxon>
        <taxon>Euteleostomi</taxon>
        <taxon>Amphibia</taxon>
        <taxon>Batrachia</taxon>
        <taxon>Caudata</taxon>
        <taxon>Salamandroidea</taxon>
        <taxon>Salamandridae</taxon>
        <taxon>Pleurodelinae</taxon>
        <taxon>Pleurodeles</taxon>
    </lineage>
</organism>
<name>A0AAV7NJW8_PLEWA</name>
<evidence type="ECO:0000313" key="2">
    <source>
        <dbReference type="Proteomes" id="UP001066276"/>
    </source>
</evidence>
<protein>
    <submittedName>
        <fullName evidence="1">Uncharacterized protein</fullName>
    </submittedName>
</protein>
<accession>A0AAV7NJW8</accession>
<reference evidence="1" key="1">
    <citation type="journal article" date="2022" name="bioRxiv">
        <title>Sequencing and chromosome-scale assembly of the giantPleurodeles waltlgenome.</title>
        <authorList>
            <person name="Brown T."/>
            <person name="Elewa A."/>
            <person name="Iarovenko S."/>
            <person name="Subramanian E."/>
            <person name="Araus A.J."/>
            <person name="Petzold A."/>
            <person name="Susuki M."/>
            <person name="Suzuki K.-i.T."/>
            <person name="Hayashi T."/>
            <person name="Toyoda A."/>
            <person name="Oliveira C."/>
            <person name="Osipova E."/>
            <person name="Leigh N.D."/>
            <person name="Simon A."/>
            <person name="Yun M.H."/>
        </authorList>
    </citation>
    <scope>NUCLEOTIDE SEQUENCE</scope>
    <source>
        <strain evidence="1">20211129_DDA</strain>
        <tissue evidence="1">Liver</tissue>
    </source>
</reference>
<sequence>MAEDAKVREAFALLKQAGRMDLVREEALAPGTQGPGWSSSGGCGLFAVAGIQVKGIPRGVVGMVWKGAVGVGKGTAGRRTREFRWLPLGRGALRL</sequence>
<evidence type="ECO:0000313" key="1">
    <source>
        <dbReference type="EMBL" id="KAJ1116301.1"/>
    </source>
</evidence>
<dbReference type="EMBL" id="JANPWB010000012">
    <property type="protein sequence ID" value="KAJ1116301.1"/>
    <property type="molecule type" value="Genomic_DNA"/>
</dbReference>